<reference evidence="2 3" key="1">
    <citation type="submission" date="2013-08" db="EMBL/GenBank/DDBJ databases">
        <authorList>
            <person name="Huang J."/>
            <person name="Wang G."/>
        </authorList>
    </citation>
    <scope>NUCLEOTIDE SEQUENCE [LARGE SCALE GENOMIC DNA]</scope>
    <source>
        <strain evidence="2 3">JSM 072002</strain>
    </source>
</reference>
<protein>
    <submittedName>
        <fullName evidence="2">Uncharacterized protein</fullName>
    </submittedName>
</protein>
<dbReference type="RefSeq" id="WP_036835657.1">
    <property type="nucleotide sequence ID" value="NZ_AVPG01000024.1"/>
</dbReference>
<feature type="transmembrane region" description="Helical" evidence="1">
    <location>
        <begin position="482"/>
        <end position="505"/>
    </location>
</feature>
<feature type="transmembrane region" description="Helical" evidence="1">
    <location>
        <begin position="186"/>
        <end position="205"/>
    </location>
</feature>
<evidence type="ECO:0000313" key="2">
    <source>
        <dbReference type="EMBL" id="KGX85312.1"/>
    </source>
</evidence>
<name>A0A0A5HNU7_9BACI</name>
<feature type="transmembrane region" description="Helical" evidence="1">
    <location>
        <begin position="251"/>
        <end position="273"/>
    </location>
</feature>
<evidence type="ECO:0000313" key="3">
    <source>
        <dbReference type="Proteomes" id="UP000030401"/>
    </source>
</evidence>
<keyword evidence="1" id="KW-1133">Transmembrane helix</keyword>
<feature type="transmembrane region" description="Helical" evidence="1">
    <location>
        <begin position="30"/>
        <end position="59"/>
    </location>
</feature>
<feature type="transmembrane region" description="Helical" evidence="1">
    <location>
        <begin position="326"/>
        <end position="347"/>
    </location>
</feature>
<feature type="transmembrane region" description="Helical" evidence="1">
    <location>
        <begin position="367"/>
        <end position="388"/>
    </location>
</feature>
<dbReference type="eggNOG" id="ENOG502Z8T8">
    <property type="taxonomic scope" value="Bacteria"/>
</dbReference>
<keyword evidence="1" id="KW-0812">Transmembrane</keyword>
<dbReference type="Pfam" id="PF16949">
    <property type="entry name" value="ABC_tran_2"/>
    <property type="match status" value="1"/>
</dbReference>
<keyword evidence="1" id="KW-0472">Membrane</keyword>
<feature type="transmembrane region" description="Helical" evidence="1">
    <location>
        <begin position="441"/>
        <end position="462"/>
    </location>
</feature>
<comment type="caution">
    <text evidence="2">The sequence shown here is derived from an EMBL/GenBank/DDBJ whole genome shotgun (WGS) entry which is preliminary data.</text>
</comment>
<feature type="transmembrane region" description="Helical" evidence="1">
    <location>
        <begin position="65"/>
        <end position="94"/>
    </location>
</feature>
<dbReference type="Proteomes" id="UP000030401">
    <property type="component" value="Unassembled WGS sequence"/>
</dbReference>
<sequence>MNKTFLLSKMILTLSFSELFKDTRAKRNAFFVFLGFLPLIVIWLYILSSIISSSIYILAPSDNEPIILGILFVLTAIITVLFSIPSVISSYYFADDMENYLTMPFHPYQLVIGKSLAPLLITYMVNLAILAPTMIFYGMATGSGILYVCLSIFIFILFPIIPFIVAALIVMLGMRYVNIAKNKDRSKVYAGIFSLVFIIGFNIIIRLNTNSNQMSQEIGSWLNQQEQLVWQVTKLFPSAYVATNTLTSSTWWMMILFLILFIVLTALALYLFITIGQRMYFKGMLGINKGGKGKKKQHIEKRIGSNPTLVTLTKKELKTIVRTPNFFMNCIVQSLFLPVFFVAMIAFDDSIGSIASFIQSSNEVNVLLTTFSITVFMLGINLTATSSISRDGQWWFTNLYIPIEPKTVIYSKVITAWIIEGISIILLGGIFLYLGVPTIPLLMWGILVTMVSWISGTLGTIIDLHYPALNWTDEQEIFKMRYIPLLSFLIQIFVFGAAILAIWRLPYFTGVWQTFLAMSVVLVIAIYLGNHLLKKAIQKHYFHML</sequence>
<organism evidence="2 3">
    <name type="scientific">Pontibacillus litoralis JSM 072002</name>
    <dbReference type="NCBI Taxonomy" id="1385512"/>
    <lineage>
        <taxon>Bacteria</taxon>
        <taxon>Bacillati</taxon>
        <taxon>Bacillota</taxon>
        <taxon>Bacilli</taxon>
        <taxon>Bacillales</taxon>
        <taxon>Bacillaceae</taxon>
        <taxon>Pontibacillus</taxon>
    </lineage>
</organism>
<gene>
    <name evidence="2" type="ORF">N784_09735</name>
</gene>
<dbReference type="EMBL" id="AVPG01000024">
    <property type="protein sequence ID" value="KGX85312.1"/>
    <property type="molecule type" value="Genomic_DNA"/>
</dbReference>
<accession>A0A0A5HNU7</accession>
<evidence type="ECO:0000256" key="1">
    <source>
        <dbReference type="SAM" id="Phobius"/>
    </source>
</evidence>
<feature type="transmembrane region" description="Helical" evidence="1">
    <location>
        <begin position="409"/>
        <end position="435"/>
    </location>
</feature>
<dbReference type="InterPro" id="IPR031599">
    <property type="entry name" value="ABC_tran_2"/>
</dbReference>
<feature type="transmembrane region" description="Helical" evidence="1">
    <location>
        <begin position="115"/>
        <end position="139"/>
    </location>
</feature>
<dbReference type="STRING" id="1385512.N784_09735"/>
<feature type="transmembrane region" description="Helical" evidence="1">
    <location>
        <begin position="145"/>
        <end position="174"/>
    </location>
</feature>
<dbReference type="OrthoDB" id="138672at2"/>
<proteinExistence type="predicted"/>
<dbReference type="AlphaFoldDB" id="A0A0A5HNU7"/>
<feature type="transmembrane region" description="Helical" evidence="1">
    <location>
        <begin position="511"/>
        <end position="529"/>
    </location>
</feature>
<keyword evidence="3" id="KW-1185">Reference proteome</keyword>